<reference evidence="1 2" key="1">
    <citation type="submission" date="2019-01" db="EMBL/GenBank/DDBJ databases">
        <title>Altererythrobacter rhizovicinus sp. nov., isolated from the rhizosphere soil of Haloxylon ammodendron.</title>
        <authorList>
            <person name="Li H.-P."/>
            <person name="Gou J.-Y."/>
            <person name="Yao D."/>
            <person name="Han Q.-Q."/>
            <person name="Shao K.-Z."/>
            <person name="Zhao Q."/>
            <person name="Zhang J.-L."/>
        </authorList>
    </citation>
    <scope>NUCLEOTIDE SEQUENCE [LARGE SCALE GENOMIC DNA]</scope>
    <source>
        <strain evidence="1 2">AY-3R</strain>
    </source>
</reference>
<dbReference type="EMBL" id="SDPV01000001">
    <property type="protein sequence ID" value="RXZ66195.1"/>
    <property type="molecule type" value="Genomic_DNA"/>
</dbReference>
<organism evidence="1 2">
    <name type="scientific">Pelagerythrobacter rhizovicinus</name>
    <dbReference type="NCBI Taxonomy" id="2268576"/>
    <lineage>
        <taxon>Bacteria</taxon>
        <taxon>Pseudomonadati</taxon>
        <taxon>Pseudomonadota</taxon>
        <taxon>Alphaproteobacteria</taxon>
        <taxon>Sphingomonadales</taxon>
        <taxon>Erythrobacteraceae</taxon>
        <taxon>Pelagerythrobacter</taxon>
    </lineage>
</organism>
<protein>
    <submittedName>
        <fullName evidence="1">Uncharacterized protein</fullName>
    </submittedName>
</protein>
<sequence length="113" mass="12212">MTTVFTSKLGATQTEISAIDFDLAKNVFQVHGVDAQSKAVVRTTLRRAQLPPFKQIAEMQVRHDQAPMHTQGAEFIALDQPAGLGGRAHDQLRVDPLCSLCAAPRSCTARASP</sequence>
<name>A0A4Q2KLK7_9SPHN</name>
<keyword evidence="2" id="KW-1185">Reference proteome</keyword>
<dbReference type="AlphaFoldDB" id="A0A4Q2KLK7"/>
<evidence type="ECO:0000313" key="2">
    <source>
        <dbReference type="Proteomes" id="UP000293623"/>
    </source>
</evidence>
<accession>A0A4Q2KLK7</accession>
<comment type="caution">
    <text evidence="1">The sequence shown here is derived from an EMBL/GenBank/DDBJ whole genome shotgun (WGS) entry which is preliminary data.</text>
</comment>
<proteinExistence type="predicted"/>
<dbReference type="OrthoDB" id="5289737at2"/>
<dbReference type="Proteomes" id="UP000293623">
    <property type="component" value="Unassembled WGS sequence"/>
</dbReference>
<gene>
    <name evidence="1" type="ORF">ETX26_05655</name>
</gene>
<evidence type="ECO:0000313" key="1">
    <source>
        <dbReference type="EMBL" id="RXZ66195.1"/>
    </source>
</evidence>